<accession>A0A6H1TSA2</accession>
<evidence type="ECO:0000313" key="2">
    <source>
        <dbReference type="Proteomes" id="UP000500857"/>
    </source>
</evidence>
<dbReference type="AlphaFoldDB" id="A0A6H1TSA2"/>
<evidence type="ECO:0000313" key="1">
    <source>
        <dbReference type="EMBL" id="QIZ69325.1"/>
    </source>
</evidence>
<keyword evidence="2" id="KW-1185">Reference proteome</keyword>
<proteinExistence type="predicted"/>
<gene>
    <name evidence="1" type="ORF">HCG48_00915</name>
</gene>
<sequence length="51" mass="5690">MGKSGTEWGGPTDRERLEDKVILQPIDMTRSRPGEFTRIAEAIDRRSVGSS</sequence>
<reference evidence="1 2" key="1">
    <citation type="submission" date="2020-04" db="EMBL/GenBank/DDBJ databases">
        <authorList>
            <person name="Basu S."/>
            <person name="Maruthanayagam V."/>
            <person name="Chakraborty S."/>
            <person name="Pramanik A."/>
            <person name="Mukherjee J."/>
            <person name="Brink B."/>
        </authorList>
    </citation>
    <scope>NUCLEOTIDE SEQUENCE [LARGE SCALE GENOMIC DNA]</scope>
    <source>
        <strain evidence="1 2">AP17</strain>
    </source>
</reference>
<protein>
    <submittedName>
        <fullName evidence="1">Uncharacterized protein</fullName>
    </submittedName>
</protein>
<dbReference type="EMBL" id="CP051167">
    <property type="protein sequence ID" value="QIZ69325.1"/>
    <property type="molecule type" value="Genomic_DNA"/>
</dbReference>
<dbReference type="KEGG" id="oxy:HCG48_00915"/>
<dbReference type="RefSeq" id="WP_168567482.1">
    <property type="nucleotide sequence ID" value="NZ_CP051167.1"/>
</dbReference>
<organism evidence="1 2">
    <name type="scientific">Oxynema aestuarii AP17</name>
    <dbReference type="NCBI Taxonomy" id="2064643"/>
    <lineage>
        <taxon>Bacteria</taxon>
        <taxon>Bacillati</taxon>
        <taxon>Cyanobacteriota</taxon>
        <taxon>Cyanophyceae</taxon>
        <taxon>Oscillatoriophycideae</taxon>
        <taxon>Oscillatoriales</taxon>
        <taxon>Oscillatoriaceae</taxon>
        <taxon>Oxynema</taxon>
        <taxon>Oxynema aestuarii</taxon>
    </lineage>
</organism>
<dbReference type="Proteomes" id="UP000500857">
    <property type="component" value="Chromosome"/>
</dbReference>
<name>A0A6H1TSA2_9CYAN</name>